<feature type="transmembrane region" description="Helical" evidence="1">
    <location>
        <begin position="577"/>
        <end position="599"/>
    </location>
</feature>
<reference evidence="4 5" key="1">
    <citation type="submission" date="2024-05" db="EMBL/GenBank/DDBJ databases">
        <authorList>
            <person name="Wallberg A."/>
        </authorList>
    </citation>
    <scope>NUCLEOTIDE SEQUENCE [LARGE SCALE GENOMIC DNA]</scope>
</reference>
<accession>A0AAV2Q565</accession>
<dbReference type="Proteomes" id="UP001497623">
    <property type="component" value="Unassembled WGS sequence"/>
</dbReference>
<gene>
    <name evidence="4" type="ORF">MNOR_LOCUS8660</name>
</gene>
<keyword evidence="1" id="KW-1133">Transmembrane helix</keyword>
<evidence type="ECO:0000313" key="4">
    <source>
        <dbReference type="EMBL" id="CAL4071833.1"/>
    </source>
</evidence>
<dbReference type="SUPFAM" id="SSF49785">
    <property type="entry name" value="Galactose-binding domain-like"/>
    <property type="match status" value="1"/>
</dbReference>
<organism evidence="4 5">
    <name type="scientific">Meganyctiphanes norvegica</name>
    <name type="common">Northern krill</name>
    <name type="synonym">Thysanopoda norvegica</name>
    <dbReference type="NCBI Taxonomy" id="48144"/>
    <lineage>
        <taxon>Eukaryota</taxon>
        <taxon>Metazoa</taxon>
        <taxon>Ecdysozoa</taxon>
        <taxon>Arthropoda</taxon>
        <taxon>Crustacea</taxon>
        <taxon>Multicrustacea</taxon>
        <taxon>Malacostraca</taxon>
        <taxon>Eumalacostraca</taxon>
        <taxon>Eucarida</taxon>
        <taxon>Euphausiacea</taxon>
        <taxon>Euphausiidae</taxon>
        <taxon>Meganyctiphanes</taxon>
    </lineage>
</organism>
<protein>
    <recommendedName>
        <fullName evidence="3">Apple domain-containing protein</fullName>
    </recommendedName>
</protein>
<dbReference type="InterPro" id="IPR003609">
    <property type="entry name" value="Pan_app"/>
</dbReference>
<feature type="signal peptide" evidence="2">
    <location>
        <begin position="1"/>
        <end position="19"/>
    </location>
</feature>
<keyword evidence="2" id="KW-0732">Signal</keyword>
<keyword evidence="1" id="KW-0472">Membrane</keyword>
<evidence type="ECO:0000259" key="3">
    <source>
        <dbReference type="PROSITE" id="PS50948"/>
    </source>
</evidence>
<evidence type="ECO:0000256" key="1">
    <source>
        <dbReference type="SAM" id="Phobius"/>
    </source>
</evidence>
<feature type="chain" id="PRO_5043348760" description="Apple domain-containing protein" evidence="2">
    <location>
        <begin position="20"/>
        <end position="698"/>
    </location>
</feature>
<proteinExistence type="predicted"/>
<dbReference type="Gene3D" id="2.60.120.260">
    <property type="entry name" value="Galactose-binding domain-like"/>
    <property type="match status" value="1"/>
</dbReference>
<dbReference type="EMBL" id="CAXKWB010004052">
    <property type="protein sequence ID" value="CAL4071833.1"/>
    <property type="molecule type" value="Genomic_DNA"/>
</dbReference>
<keyword evidence="1" id="KW-0812">Transmembrane</keyword>
<keyword evidence="5" id="KW-1185">Reference proteome</keyword>
<feature type="domain" description="Apple" evidence="3">
    <location>
        <begin position="111"/>
        <end position="208"/>
    </location>
</feature>
<dbReference type="Gene3D" id="3.50.4.10">
    <property type="entry name" value="Hepatocyte Growth Factor"/>
    <property type="match status" value="2"/>
</dbReference>
<sequence>MWKMILVFVLVVLLESVASYEGNKPSAAPRASPPLLVASATSSDKDWSEIINACIRNHNYKTINGVMSIDTCKEHCVNEDRINCQSIEYRNTGTCVISGARSDSEDYLEPCPDRWEYAERLLNVDKIWSDIRNACIIDNDYRTFKRVTSIDACKEKCIKEDSIDCQSIEFHSHGRVSGTCVISKARSDSKDYKAPCFYNKYEYAERLLTADATPRVTTANEYYYWQPRDPEDTLWFTTNTTGTTLTLRYKGPNNNYIQFTPRDYKITENNVWHRIVYKAELDKKLTICPDHNFEKSITDPEIDTQISFKHSTGFVKWSTSIPDLKTAIQIGPGDIKNYTGEYNIGEGPEKLFGVSGKWRPTGLTKGYNNWSVTVDLREIYTITKISLKLQGNGRTDVKTFKLEVSNVWGPITEIFRVDTVITGVTETQGFPLPSGSSGRFCRFTVTETVTGEAPVIQDLSFYGFTECSPNSKEEESSTLVYSSTPQSTRECHKNKTINCQTPHGETEVCTTAYTEICSDTLVCKNVTTSVCRTISNNTKKCEDSTETKCKTSTKDFFDEDGCATLLTTNSVRSSSGLYTSIVFNILLVLVIAILAYLLYAQTGCICNKHNYRKQSLFFEPPTHSPTPPPIRNPVLERMAGIGLDNHASRQSEHLYDAPYEYRERMDMKVPEEVTIRENPTSNRGSTHDSVNSFYAAVN</sequence>
<dbReference type="PROSITE" id="PS50948">
    <property type="entry name" value="PAN"/>
    <property type="match status" value="1"/>
</dbReference>
<dbReference type="AlphaFoldDB" id="A0AAV2Q565"/>
<evidence type="ECO:0000313" key="5">
    <source>
        <dbReference type="Proteomes" id="UP001497623"/>
    </source>
</evidence>
<comment type="caution">
    <text evidence="4">The sequence shown here is derived from an EMBL/GenBank/DDBJ whole genome shotgun (WGS) entry which is preliminary data.</text>
</comment>
<name>A0AAV2Q565_MEGNR</name>
<evidence type="ECO:0000256" key="2">
    <source>
        <dbReference type="SAM" id="SignalP"/>
    </source>
</evidence>
<dbReference type="InterPro" id="IPR008979">
    <property type="entry name" value="Galactose-bd-like_sf"/>
</dbReference>